<dbReference type="InterPro" id="IPR036894">
    <property type="entry name" value="YbaB-like_sf"/>
</dbReference>
<dbReference type="PANTHER" id="PTHR33449">
    <property type="entry name" value="NUCLEOID-ASSOCIATED PROTEIN YBAB"/>
    <property type="match status" value="1"/>
</dbReference>
<dbReference type="GO" id="GO:0003677">
    <property type="term" value="F:DNA binding"/>
    <property type="evidence" value="ECO:0007669"/>
    <property type="project" value="UniProtKB-UniRule"/>
</dbReference>
<dbReference type="NCBIfam" id="TIGR00103">
    <property type="entry name" value="DNA_YbaB_EbfC"/>
    <property type="match status" value="1"/>
</dbReference>
<evidence type="ECO:0000313" key="4">
    <source>
        <dbReference type="EMBL" id="XBO39361.1"/>
    </source>
</evidence>
<accession>A0AAU7JG58</accession>
<gene>
    <name evidence="4" type="ORF">ABEG18_00815</name>
</gene>
<protein>
    <recommendedName>
        <fullName evidence="2">Nucleoid-associated protein ABEG18_00815</fullName>
    </recommendedName>
</protein>
<name>A0AAU7JG58_9HYPH</name>
<keyword evidence="1 2" id="KW-0238">DNA-binding</keyword>
<dbReference type="Pfam" id="PF02575">
    <property type="entry name" value="YbaB_DNA_bd"/>
    <property type="match status" value="1"/>
</dbReference>
<dbReference type="GO" id="GO:0005829">
    <property type="term" value="C:cytosol"/>
    <property type="evidence" value="ECO:0007669"/>
    <property type="project" value="TreeGrafter"/>
</dbReference>
<evidence type="ECO:0000256" key="3">
    <source>
        <dbReference type="SAM" id="Coils"/>
    </source>
</evidence>
<evidence type="ECO:0000256" key="1">
    <source>
        <dbReference type="ARBA" id="ARBA00023125"/>
    </source>
</evidence>
<organism evidence="4">
    <name type="scientific">Alsobacter sp. KACC 23698</name>
    <dbReference type="NCBI Taxonomy" id="3149229"/>
    <lineage>
        <taxon>Bacteria</taxon>
        <taxon>Pseudomonadati</taxon>
        <taxon>Pseudomonadota</taxon>
        <taxon>Alphaproteobacteria</taxon>
        <taxon>Hyphomicrobiales</taxon>
        <taxon>Alsobacteraceae</taxon>
        <taxon>Alsobacter</taxon>
    </lineage>
</organism>
<dbReference type="HAMAP" id="MF_00274">
    <property type="entry name" value="DNA_YbaB_EbfC"/>
    <property type="match status" value="1"/>
</dbReference>
<dbReference type="PANTHER" id="PTHR33449:SF1">
    <property type="entry name" value="NUCLEOID-ASSOCIATED PROTEIN YBAB"/>
    <property type="match status" value="1"/>
</dbReference>
<comment type="function">
    <text evidence="2">Binds to DNA and alters its conformation. May be involved in regulation of gene expression, nucleoid organization and DNA protection.</text>
</comment>
<dbReference type="AlphaFoldDB" id="A0AAU7JG58"/>
<reference evidence="4" key="1">
    <citation type="submission" date="2024-05" db="EMBL/GenBank/DDBJ databases">
        <authorList>
            <person name="Kim S."/>
            <person name="Heo J."/>
            <person name="Choi H."/>
            <person name="Choi Y."/>
            <person name="Kwon S.-W."/>
            <person name="Kim Y."/>
        </authorList>
    </citation>
    <scope>NUCLEOTIDE SEQUENCE</scope>
    <source>
        <strain evidence="4">KACC 23698</strain>
    </source>
</reference>
<proteinExistence type="inferred from homology"/>
<keyword evidence="2" id="KW-0963">Cytoplasm</keyword>
<dbReference type="GO" id="GO:0043590">
    <property type="term" value="C:bacterial nucleoid"/>
    <property type="evidence" value="ECO:0007669"/>
    <property type="project" value="UniProtKB-UniRule"/>
</dbReference>
<dbReference type="SUPFAM" id="SSF82607">
    <property type="entry name" value="YbaB-like"/>
    <property type="match status" value="1"/>
</dbReference>
<feature type="coiled-coil region" evidence="3">
    <location>
        <begin position="4"/>
        <end position="31"/>
    </location>
</feature>
<dbReference type="RefSeq" id="WP_406856203.1">
    <property type="nucleotide sequence ID" value="NZ_CP157484.1"/>
</dbReference>
<comment type="subcellular location">
    <subcellularLocation>
        <location evidence="2">Cytoplasm</location>
        <location evidence="2">Nucleoid</location>
    </subcellularLocation>
</comment>
<dbReference type="PIRSF" id="PIRSF004555">
    <property type="entry name" value="UCP004555"/>
    <property type="match status" value="1"/>
</dbReference>
<comment type="subunit">
    <text evidence="2">Homodimer.</text>
</comment>
<dbReference type="EMBL" id="CP157484">
    <property type="protein sequence ID" value="XBO39361.1"/>
    <property type="molecule type" value="Genomic_DNA"/>
</dbReference>
<dbReference type="Gene3D" id="3.30.1310.10">
    <property type="entry name" value="Nucleoid-associated protein YbaB-like domain"/>
    <property type="match status" value="1"/>
</dbReference>
<evidence type="ECO:0000256" key="2">
    <source>
        <dbReference type="HAMAP-Rule" id="MF_00274"/>
    </source>
</evidence>
<comment type="similarity">
    <text evidence="2">Belongs to the YbaB/EbfC family.</text>
</comment>
<sequence>MKDIMGMMKKVQEMQSKMTALQDELETLEVEGAAGGGMVKATMTAKGQVKSVSIDDSLLNADEKDILEDLIIAAMNDARGKADRAAQEKMSSITAGLPIPPGMKLF</sequence>
<keyword evidence="3" id="KW-0175">Coiled coil</keyword>
<dbReference type="InterPro" id="IPR004401">
    <property type="entry name" value="YbaB/EbfC"/>
</dbReference>